<evidence type="ECO:0000256" key="1">
    <source>
        <dbReference type="SAM" id="Phobius"/>
    </source>
</evidence>
<proteinExistence type="predicted"/>
<keyword evidence="1" id="KW-0812">Transmembrane</keyword>
<evidence type="ECO:0000259" key="2">
    <source>
        <dbReference type="Pfam" id="PF14238"/>
    </source>
</evidence>
<sequence length="331" mass="38700">MRYNARLFGGIFFILLFIFLIIESPWSKRIRAPKKIKITDFKISDIARIEMKSKDKEFILTKKDEKWFLQRYDTIFLPVDSARIDRTLKAFENLEGEVVGTNPKDFNLYQVEEENGVHIKAYNAKGNILLDFFVGKMGPDFSSNYVRLNNKNEIVLVEKYIRGDFPLYKLSWIDKRLTNFKAEDVVKFKHNFGENFVVVKKDGRFYFENDTVKLDSTRTIQYLRMISNIIAMDIIDTISIKDAGLLEPAGIFDIEMKDGTYHSIIFGNNTGEGCVYYVTNKNKKYVYTLRKTYVDNALKKTKDYFLGKTEGPEIIEKPFKKFGKSKKPLKK</sequence>
<dbReference type="InterPro" id="IPR025641">
    <property type="entry name" value="DUF4340"/>
</dbReference>
<evidence type="ECO:0000313" key="3">
    <source>
        <dbReference type="EMBL" id="HGK53835.1"/>
    </source>
</evidence>
<reference evidence="3" key="1">
    <citation type="journal article" date="2020" name="mSystems">
        <title>Genome- and Community-Level Interaction Insights into Carbon Utilization and Element Cycling Functions of Hydrothermarchaeota in Hydrothermal Sediment.</title>
        <authorList>
            <person name="Zhou Z."/>
            <person name="Liu Y."/>
            <person name="Xu W."/>
            <person name="Pan J."/>
            <person name="Luo Z.H."/>
            <person name="Li M."/>
        </authorList>
    </citation>
    <scope>NUCLEOTIDE SEQUENCE [LARGE SCALE GENOMIC DNA]</scope>
    <source>
        <strain evidence="3">SpSt-695</strain>
    </source>
</reference>
<organism evidence="3">
    <name type="scientific">candidate division WOR-3 bacterium</name>
    <dbReference type="NCBI Taxonomy" id="2052148"/>
    <lineage>
        <taxon>Bacteria</taxon>
        <taxon>Bacteria division WOR-3</taxon>
    </lineage>
</organism>
<feature type="transmembrane region" description="Helical" evidence="1">
    <location>
        <begin position="6"/>
        <end position="26"/>
    </location>
</feature>
<feature type="domain" description="DUF4340" evidence="2">
    <location>
        <begin position="77"/>
        <end position="245"/>
    </location>
</feature>
<comment type="caution">
    <text evidence="3">The sequence shown here is derived from an EMBL/GenBank/DDBJ whole genome shotgun (WGS) entry which is preliminary data.</text>
</comment>
<protein>
    <submittedName>
        <fullName evidence="3">DUF4340 domain-containing protein</fullName>
    </submittedName>
</protein>
<dbReference type="AlphaFoldDB" id="A0A7V4E1P3"/>
<keyword evidence="1" id="KW-1133">Transmembrane helix</keyword>
<accession>A0A7V4E1P3</accession>
<dbReference type="Pfam" id="PF14238">
    <property type="entry name" value="DUF4340"/>
    <property type="match status" value="1"/>
</dbReference>
<gene>
    <name evidence="3" type="ORF">ENU72_02280</name>
</gene>
<keyword evidence="1" id="KW-0472">Membrane</keyword>
<dbReference type="EMBL" id="DTDP01000098">
    <property type="protein sequence ID" value="HGK53835.1"/>
    <property type="molecule type" value="Genomic_DNA"/>
</dbReference>
<name>A0A7V4E1P3_UNCW3</name>